<dbReference type="EMBL" id="DYUD01000025">
    <property type="protein sequence ID" value="HJG89611.1"/>
    <property type="molecule type" value="Genomic_DNA"/>
</dbReference>
<feature type="domain" description="DUF4988" evidence="2">
    <location>
        <begin position="27"/>
        <end position="146"/>
    </location>
</feature>
<dbReference type="AlphaFoldDB" id="A0A921MT27"/>
<dbReference type="Gene3D" id="3.40.50.12480">
    <property type="match status" value="1"/>
</dbReference>
<dbReference type="RefSeq" id="WP_273306689.1">
    <property type="nucleotide sequence ID" value="NZ_DYUD01000025.1"/>
</dbReference>
<keyword evidence="1" id="KW-0175">Coiled coil</keyword>
<organism evidence="3 4">
    <name type="scientific">Barnesiella viscericola</name>
    <dbReference type="NCBI Taxonomy" id="397865"/>
    <lineage>
        <taxon>Bacteria</taxon>
        <taxon>Pseudomonadati</taxon>
        <taxon>Bacteroidota</taxon>
        <taxon>Bacteroidia</taxon>
        <taxon>Bacteroidales</taxon>
        <taxon>Barnesiellaceae</taxon>
        <taxon>Barnesiella</taxon>
    </lineage>
</organism>
<evidence type="ECO:0000259" key="2">
    <source>
        <dbReference type="Pfam" id="PF16378"/>
    </source>
</evidence>
<dbReference type="PANTHER" id="PTHR45661:SF3">
    <property type="entry name" value="IG-LIKE DOMAIN-CONTAINING PROTEIN"/>
    <property type="match status" value="1"/>
</dbReference>
<protein>
    <submittedName>
        <fullName evidence="3">Leucine-rich repeat protein</fullName>
    </submittedName>
</protein>
<dbReference type="InterPro" id="IPR032675">
    <property type="entry name" value="LRR_dom_sf"/>
</dbReference>
<reference evidence="3" key="1">
    <citation type="journal article" date="2021" name="PeerJ">
        <title>Extensive microbial diversity within the chicken gut microbiome revealed by metagenomics and culture.</title>
        <authorList>
            <person name="Gilroy R."/>
            <person name="Ravi A."/>
            <person name="Getino M."/>
            <person name="Pursley I."/>
            <person name="Horton D.L."/>
            <person name="Alikhan N.F."/>
            <person name="Baker D."/>
            <person name="Gharbi K."/>
            <person name="Hall N."/>
            <person name="Watson M."/>
            <person name="Adriaenssens E.M."/>
            <person name="Foster-Nyarko E."/>
            <person name="Jarju S."/>
            <person name="Secka A."/>
            <person name="Antonio M."/>
            <person name="Oren A."/>
            <person name="Chaudhuri R.R."/>
            <person name="La Ragione R."/>
            <person name="Hildebrand F."/>
            <person name="Pallen M.J."/>
        </authorList>
    </citation>
    <scope>NUCLEOTIDE SEQUENCE</scope>
    <source>
        <strain evidence="3">CHK121-7720</strain>
    </source>
</reference>
<dbReference type="PANTHER" id="PTHR45661">
    <property type="entry name" value="SURFACE ANTIGEN"/>
    <property type="match status" value="1"/>
</dbReference>
<evidence type="ECO:0000313" key="4">
    <source>
        <dbReference type="Proteomes" id="UP000757103"/>
    </source>
</evidence>
<proteinExistence type="predicted"/>
<name>A0A921MT27_9BACT</name>
<dbReference type="Gene3D" id="3.80.10.10">
    <property type="entry name" value="Ribonuclease Inhibitor"/>
    <property type="match status" value="2"/>
</dbReference>
<accession>A0A921MT27</accession>
<dbReference type="SUPFAM" id="SSF52058">
    <property type="entry name" value="L domain-like"/>
    <property type="match status" value="1"/>
</dbReference>
<reference evidence="3" key="2">
    <citation type="submission" date="2021-09" db="EMBL/GenBank/DDBJ databases">
        <authorList>
            <person name="Gilroy R."/>
        </authorList>
    </citation>
    <scope>NUCLEOTIDE SEQUENCE</scope>
    <source>
        <strain evidence="3">CHK121-7720</strain>
    </source>
</reference>
<dbReference type="Pfam" id="PF13306">
    <property type="entry name" value="LRR_5"/>
    <property type="match status" value="2"/>
</dbReference>
<dbReference type="SUPFAM" id="SSF48403">
    <property type="entry name" value="Ankyrin repeat"/>
    <property type="match status" value="1"/>
</dbReference>
<evidence type="ECO:0000256" key="1">
    <source>
        <dbReference type="SAM" id="Coils"/>
    </source>
</evidence>
<dbReference type="InterPro" id="IPR053139">
    <property type="entry name" value="Surface_bspA-like"/>
</dbReference>
<dbReference type="Gene3D" id="1.25.40.20">
    <property type="entry name" value="Ankyrin repeat-containing domain"/>
    <property type="match status" value="1"/>
</dbReference>
<dbReference type="Proteomes" id="UP000757103">
    <property type="component" value="Unassembled WGS sequence"/>
</dbReference>
<feature type="coiled-coil region" evidence="1">
    <location>
        <begin position="37"/>
        <end position="64"/>
    </location>
</feature>
<feature type="domain" description="DUF4988" evidence="2">
    <location>
        <begin position="239"/>
        <end position="347"/>
    </location>
</feature>
<dbReference type="InterPro" id="IPR026906">
    <property type="entry name" value="LRR_5"/>
</dbReference>
<dbReference type="PROSITE" id="PS51257">
    <property type="entry name" value="PROKAR_LIPOPROTEIN"/>
    <property type="match status" value="1"/>
</dbReference>
<evidence type="ECO:0000313" key="3">
    <source>
        <dbReference type="EMBL" id="HJG89611.1"/>
    </source>
</evidence>
<comment type="caution">
    <text evidence="3">The sequence shown here is derived from an EMBL/GenBank/DDBJ whole genome shotgun (WGS) entry which is preliminary data.</text>
</comment>
<gene>
    <name evidence="3" type="ORF">K8U91_09130</name>
</gene>
<dbReference type="InterPro" id="IPR032149">
    <property type="entry name" value="DUF4988"/>
</dbReference>
<dbReference type="InterPro" id="IPR036770">
    <property type="entry name" value="Ankyrin_rpt-contain_sf"/>
</dbReference>
<dbReference type="Pfam" id="PF16378">
    <property type="entry name" value="DUF4988"/>
    <property type="match status" value="2"/>
</dbReference>
<sequence>MKKRLTYLIIGLLTLVSCTEYDEIAMWNKNTDMGSRLAALEELCSQMNTNINSLQQIVEALQGNDYVTGVAPVVENGQTVGYTITFTKSGPVTIYHGSDGESGSTPLIGVKQDTDGLYYWTLDGEWLLNDRGEKVIAHGLEGKSAYELAVEKGYQGTLEEWLASLNGEDGGKGEAGDDGDNGKSAYELAVENGYQGTLEEWLASLKGNTGSNGKSAYELAVENGYQGTLEEWLASLNGSTGSTGADGKSAYELAVENGYQGTLEEWLASLKGNAGDKGDEGITPRLEIRADGYWYVSYDEGQTWTQLGQATGDAGQNGDSMFSDIDVSNPDYLILTLAGSGEQIKLPYYRDKFDLLFVSGSDRLREMALYCGVGASAEVTYELTNPLNATIAVECISHSNYQVTVDKSASKITVTAPADPAAVEATVEVLVFASDDERTIMRKLVIKQVKYISYTATEQLHITSADFPGDPYFWGKDCEFLADLNTYDAATGEGRWAYVGTVTDVEPSAFNGEQAIRSIVLPEGITYIGHNAFNNSALESITLPESLVEIDQYAFSKCNLTEITLPANLETLGSSAFDYEGTSRVSPLTKVVFEGNKLETIQLNTFQYCKSLREIVLPDGLKTIEYNAFERCSALTRIEIPNSVTTIGNSAFIYCTSLVEAIIGDGVTEIGKQAFGECTALKTVVIGRGIQSIGDMAFNTRSSRDQMGLVSVTILFDDIDSGTFPELASSSRGVFPKPGGWDPVSYKIYVPAGTGATYRANWPDYSSLIVEM</sequence>